<accession>A0A1R4IAI5</accession>
<protein>
    <submittedName>
        <fullName evidence="3">Integral membrane protein related to pyrimidine synthesis</fullName>
    </submittedName>
</protein>
<dbReference type="Pfam" id="PF25362">
    <property type="entry name" value="bPH_11"/>
    <property type="match status" value="1"/>
</dbReference>
<feature type="transmembrane region" description="Helical" evidence="1">
    <location>
        <begin position="36"/>
        <end position="56"/>
    </location>
</feature>
<evidence type="ECO:0000313" key="4">
    <source>
        <dbReference type="Proteomes" id="UP000196230"/>
    </source>
</evidence>
<evidence type="ECO:0000259" key="2">
    <source>
        <dbReference type="Pfam" id="PF25362"/>
    </source>
</evidence>
<organism evidence="3 4">
    <name type="scientific">Micrococcus lylae</name>
    <dbReference type="NCBI Taxonomy" id="1273"/>
    <lineage>
        <taxon>Bacteria</taxon>
        <taxon>Bacillati</taxon>
        <taxon>Actinomycetota</taxon>
        <taxon>Actinomycetes</taxon>
        <taxon>Micrococcales</taxon>
        <taxon>Micrococcaceae</taxon>
        <taxon>Micrococcus</taxon>
    </lineage>
</organism>
<sequence length="211" mass="22336">MSPTTLAAGQAVLLASGVRPVPPASPLKDYSEHYVSIIAWTLGVIVVLVGLLLWGWTARKRRQSGIAAPEAVPAALYEVEPAAGAQGMYVGTVLGQDRLDRVAAHDLGIRSDARLEVHTLGEHAGAVVLRPRVENVFVPAAALRECGTTGGMVGKFVEPDGLVAFTWDLGGTEVTTAFRPRDPQDRHALLDALQTIIDRTATTGAAQEDAR</sequence>
<evidence type="ECO:0000256" key="1">
    <source>
        <dbReference type="SAM" id="Phobius"/>
    </source>
</evidence>
<reference evidence="3 4" key="1">
    <citation type="submission" date="2017-02" db="EMBL/GenBank/DDBJ databases">
        <authorList>
            <person name="Peterson S.W."/>
        </authorList>
    </citation>
    <scope>NUCLEOTIDE SEQUENCE [LARGE SCALE GENOMIC DNA]</scope>
    <source>
        <strain evidence="3 4">2B3F</strain>
    </source>
</reference>
<evidence type="ECO:0000313" key="3">
    <source>
        <dbReference type="EMBL" id="SJN16749.1"/>
    </source>
</evidence>
<proteinExistence type="predicted"/>
<feature type="domain" description="PH" evidence="2">
    <location>
        <begin position="71"/>
        <end position="193"/>
    </location>
</feature>
<name>A0A1R4IAI5_9MICC</name>
<keyword evidence="1" id="KW-0472">Membrane</keyword>
<dbReference type="EMBL" id="FUKP01000007">
    <property type="protein sequence ID" value="SJN16749.1"/>
    <property type="molecule type" value="Genomic_DNA"/>
</dbReference>
<dbReference type="Proteomes" id="UP000196230">
    <property type="component" value="Unassembled WGS sequence"/>
</dbReference>
<keyword evidence="1" id="KW-0812">Transmembrane</keyword>
<dbReference type="RefSeq" id="WP_227718811.1">
    <property type="nucleotide sequence ID" value="NZ_FUKP01000007.1"/>
</dbReference>
<gene>
    <name evidence="3" type="ORF">FM125_01100</name>
</gene>
<keyword evidence="1" id="KW-1133">Transmembrane helix</keyword>
<dbReference type="InterPro" id="IPR057446">
    <property type="entry name" value="PH_bac"/>
</dbReference>
<dbReference type="AlphaFoldDB" id="A0A1R4IAI5"/>